<dbReference type="KEGG" id="vtr:MYVALT_F_03100"/>
<name>A0A916JU21_9BURK</name>
<dbReference type="EMBL" id="OU343031">
    <property type="protein sequence ID" value="CAG7602157.1"/>
    <property type="molecule type" value="Genomic_DNA"/>
</dbReference>
<keyword evidence="1" id="KW-0812">Transmembrane</keyword>
<feature type="transmembrane region" description="Helical" evidence="1">
    <location>
        <begin position="12"/>
        <end position="31"/>
    </location>
</feature>
<protein>
    <submittedName>
        <fullName evidence="2">Uncharacterized protein</fullName>
    </submittedName>
</protein>
<organism evidence="2 3">
    <name type="scientific">Candidatus Vallotiella hemipterorum</name>
    <dbReference type="NCBI Taxonomy" id="1177213"/>
    <lineage>
        <taxon>Bacteria</taxon>
        <taxon>Pseudomonadati</taxon>
        <taxon>Pseudomonadota</taxon>
        <taxon>Betaproteobacteria</taxon>
        <taxon>Burkholderiales</taxon>
        <taxon>Burkholderiaceae</taxon>
        <taxon>Candidatus Vallotiella</taxon>
    </lineage>
</organism>
<keyword evidence="3" id="KW-1185">Reference proteome</keyword>
<evidence type="ECO:0000256" key="1">
    <source>
        <dbReference type="SAM" id="Phobius"/>
    </source>
</evidence>
<dbReference type="Proteomes" id="UP000693996">
    <property type="component" value="Chromosome"/>
</dbReference>
<reference evidence="2" key="1">
    <citation type="submission" date="2021-06" db="EMBL/GenBank/DDBJ databases">
        <authorList>
            <person name="Szabo G."/>
        </authorList>
    </citation>
    <scope>NUCLEOTIDE SEQUENCE</scope>
    <source>
        <strain evidence="2">MYVALT</strain>
    </source>
</reference>
<sequence length="51" mass="6042">MNDYLSVQEVTFLTLYFCHYIAMNLLVINNARQGVSRQPFILVYLDCVFHK</sequence>
<evidence type="ECO:0000313" key="2">
    <source>
        <dbReference type="EMBL" id="CAG7602157.1"/>
    </source>
</evidence>
<accession>A0A916JU21</accession>
<dbReference type="AlphaFoldDB" id="A0A916JU21"/>
<proteinExistence type="predicted"/>
<keyword evidence="1" id="KW-1133">Transmembrane helix</keyword>
<gene>
    <name evidence="2" type="ORF">MYVALT_F_03100</name>
</gene>
<keyword evidence="1" id="KW-0472">Membrane</keyword>
<evidence type="ECO:0000313" key="3">
    <source>
        <dbReference type="Proteomes" id="UP000693996"/>
    </source>
</evidence>